<feature type="region of interest" description="Disordered" evidence="1">
    <location>
        <begin position="302"/>
        <end position="324"/>
    </location>
</feature>
<dbReference type="Pfam" id="PF02195">
    <property type="entry name" value="ParB_N"/>
    <property type="match status" value="1"/>
</dbReference>
<dbReference type="InterPro" id="IPR036086">
    <property type="entry name" value="ParB/Sulfiredoxin_sf"/>
</dbReference>
<reference evidence="4" key="1">
    <citation type="journal article" date="2010" name="ISME J.">
        <title>The complete genome sequence of the algal symbiont Dinoroseobacter shibae: a hitchhiker's guide to life in the sea.</title>
        <authorList>
            <person name="Wagner-Dobler I."/>
            <person name="Ballhausen B."/>
            <person name="Berger M."/>
            <person name="Brinkhoff T."/>
            <person name="Buchholz I."/>
            <person name="Bunk B."/>
            <person name="Cypionka H."/>
            <person name="Daniel R."/>
            <person name="Drepper T."/>
            <person name="Gerdts G."/>
            <person name="Hahnke S."/>
            <person name="Han C."/>
            <person name="Jahn D."/>
            <person name="Kalhoefer D."/>
            <person name="Kiss H."/>
            <person name="Klenk H.P."/>
            <person name="Kyrpides N."/>
            <person name="Liebl W."/>
            <person name="Liesegang H."/>
            <person name="Meincke L."/>
            <person name="Pati A."/>
            <person name="Petersen J."/>
            <person name="Piekarski T."/>
            <person name="Pommerenke C."/>
            <person name="Pradella S."/>
            <person name="Pukall R."/>
            <person name="Rabus R."/>
            <person name="Stackebrandt E."/>
            <person name="Thole S."/>
            <person name="Thompson L."/>
            <person name="Tielen P."/>
            <person name="Tomasch J."/>
            <person name="von Jan M."/>
            <person name="Wanphrut N."/>
            <person name="Wichels A."/>
            <person name="Zech H."/>
            <person name="Simon M."/>
        </authorList>
    </citation>
    <scope>NUCLEOTIDE SEQUENCE [LARGE SCALE GENOMIC DNA]</scope>
    <source>
        <strain evidence="4">DSM 16493 / NCIMB 14021 / DFL 12</strain>
        <plasmid evidence="4">Plasmid pDSHI02</plasmid>
    </source>
</reference>
<evidence type="ECO:0000259" key="2">
    <source>
        <dbReference type="SMART" id="SM00470"/>
    </source>
</evidence>
<feature type="domain" description="ParB-like N-terminal" evidence="2">
    <location>
        <begin position="85"/>
        <end position="177"/>
    </location>
</feature>
<dbReference type="HOGENOM" id="CLU_791974_0_0_5"/>
<dbReference type="Proteomes" id="UP000006833">
    <property type="component" value="Plasmid pDSHI02"/>
</dbReference>
<dbReference type="GO" id="GO:0005694">
    <property type="term" value="C:chromosome"/>
    <property type="evidence" value="ECO:0007669"/>
    <property type="project" value="TreeGrafter"/>
</dbReference>
<dbReference type="PANTHER" id="PTHR33375:SF1">
    <property type="entry name" value="CHROMOSOME-PARTITIONING PROTEIN PARB-RELATED"/>
    <property type="match status" value="1"/>
</dbReference>
<dbReference type="OrthoDB" id="7656008at2"/>
<geneLocation type="plasmid" evidence="3 4">
    <name>pDSHI02</name>
</geneLocation>
<dbReference type="Gene3D" id="3.90.1530.30">
    <property type="match status" value="1"/>
</dbReference>
<evidence type="ECO:0000313" key="4">
    <source>
        <dbReference type="Proteomes" id="UP000006833"/>
    </source>
</evidence>
<dbReference type="InterPro" id="IPR050336">
    <property type="entry name" value="Chromosome_partition/occlusion"/>
</dbReference>
<dbReference type="GO" id="GO:0045881">
    <property type="term" value="P:positive regulation of sporulation resulting in formation of a cellular spore"/>
    <property type="evidence" value="ECO:0007669"/>
    <property type="project" value="TreeGrafter"/>
</dbReference>
<dbReference type="RefSeq" id="WP_012187238.1">
    <property type="nucleotide sequence ID" value="NC_009956.1"/>
</dbReference>
<evidence type="ECO:0000256" key="1">
    <source>
        <dbReference type="SAM" id="MobiDB-lite"/>
    </source>
</evidence>
<dbReference type="EMBL" id="CP000832">
    <property type="protein sequence ID" value="ABV95575.1"/>
    <property type="molecule type" value="Genomic_DNA"/>
</dbReference>
<dbReference type="SUPFAM" id="SSF110849">
    <property type="entry name" value="ParB/Sulfiredoxin"/>
    <property type="match status" value="1"/>
</dbReference>
<gene>
    <name evidence="3" type="ordered locus">Dshi_3847</name>
</gene>
<name>A8LTK8_DINSH</name>
<dbReference type="InterPro" id="IPR037972">
    <property type="entry name" value="RepB_N"/>
</dbReference>
<protein>
    <submittedName>
        <fullName evidence="3">ParB domain protein nuclease</fullName>
    </submittedName>
</protein>
<dbReference type="InterPro" id="IPR003115">
    <property type="entry name" value="ParB_N"/>
</dbReference>
<dbReference type="GO" id="GO:0007059">
    <property type="term" value="P:chromosome segregation"/>
    <property type="evidence" value="ECO:0007669"/>
    <property type="project" value="TreeGrafter"/>
</dbReference>
<dbReference type="PANTHER" id="PTHR33375">
    <property type="entry name" value="CHROMOSOME-PARTITIONING PROTEIN PARB-RELATED"/>
    <property type="match status" value="1"/>
</dbReference>
<keyword evidence="4" id="KW-1185">Reference proteome</keyword>
<accession>A8LTK8</accession>
<organism evidence="3 4">
    <name type="scientific">Dinoroseobacter shibae (strain DSM 16493 / NCIMB 14021 / DFL 12)</name>
    <dbReference type="NCBI Taxonomy" id="398580"/>
    <lineage>
        <taxon>Bacteria</taxon>
        <taxon>Pseudomonadati</taxon>
        <taxon>Pseudomonadota</taxon>
        <taxon>Alphaproteobacteria</taxon>
        <taxon>Rhodobacterales</taxon>
        <taxon>Roseobacteraceae</taxon>
        <taxon>Dinoroseobacter</taxon>
    </lineage>
</organism>
<dbReference type="SMART" id="SM00470">
    <property type="entry name" value="ParB"/>
    <property type="match status" value="1"/>
</dbReference>
<dbReference type="AlphaFoldDB" id="A8LTK8"/>
<feature type="region of interest" description="Disordered" evidence="1">
    <location>
        <begin position="1"/>
        <end position="41"/>
    </location>
</feature>
<dbReference type="KEGG" id="dsh:Dshi_3847"/>
<dbReference type="CDD" id="cd16405">
    <property type="entry name" value="RepB_like_N"/>
    <property type="match status" value="1"/>
</dbReference>
<keyword evidence="3" id="KW-0614">Plasmid</keyword>
<evidence type="ECO:0000313" key="3">
    <source>
        <dbReference type="EMBL" id="ABV95575.1"/>
    </source>
</evidence>
<proteinExistence type="predicted"/>
<sequence>MSKKRRMFDIEMPPEADAAPPKTFPAGKVSHAETTPPRRGPMAAAITETSDHARDRGALEAQIRAENDKLAHEFVRLKKAGQIVDRIPLDQIETYKLARDRLPGLDPELDELIASIRDLGLSNPIRVEPREDGRYELIQGYRRVQAYRRLLDETGDAETWGAIPAGIEARGAALEALYRRMVDENMVRKDISFAEMAQLALNYAADPHTAENDPNRAVAELFQSANYSKRSYIRAFIRVMRELGEDLQFPTEIPRALGTTLAARMDEMEGIPHAIREELKTWENRSVVEELAVLRRFAGGEIPEDAPRPAPKPAVPATPGGTKAKTTFQMERPQGRAKCTAANGRLEIRLERDFSALERRKLEQAVRLFLDQLD</sequence>